<keyword evidence="8 14" id="KW-0520">NAD</keyword>
<sequence>MAGLLEGKRILVTGIITDASIAFHIARVAQEQGAQLVCTGFDRLRLIERILGRLPQKPPLLELDVQNDEHLATLADRVIEVIGEGNQLDGVVHSIGYMPSSGMGLSPFLDAPFEDVAKGIHISAYSYASLAKALLPIMSPGSAIVGMDFDPSRAMPAYNWMTVAKSALESVNRFVAREAGRYKVRSNLVAAGPIRTLAMSAIVGGALGEQASDQMRLLEQGWDQRAPIGWDMKDATPVAKTVCAVLSDWLPATTGDIIYADGGAHTQLL</sequence>
<keyword evidence="17" id="KW-1185">Reference proteome</keyword>
<comment type="similarity">
    <text evidence="2 14">Belongs to the short-chain dehydrogenases/reductases (SDR) family. FabI subfamily.</text>
</comment>
<evidence type="ECO:0000313" key="16">
    <source>
        <dbReference type="EMBL" id="GFG76054.1"/>
    </source>
</evidence>
<reference evidence="16 17" key="1">
    <citation type="journal article" date="2019" name="Emerg. Microbes Infect.">
        <title>Comprehensive subspecies identification of 175 nontuberculous mycobacteria species based on 7547 genomic profiles.</title>
        <authorList>
            <person name="Matsumoto Y."/>
            <person name="Kinjo T."/>
            <person name="Motooka D."/>
            <person name="Nabeya D."/>
            <person name="Jung N."/>
            <person name="Uechi K."/>
            <person name="Horii T."/>
            <person name="Iida T."/>
            <person name="Fujita J."/>
            <person name="Nakamura S."/>
        </authorList>
    </citation>
    <scope>NUCLEOTIDE SEQUENCE [LARGE SCALE GENOMIC DNA]</scope>
    <source>
        <strain evidence="16 17">JCM 17322</strain>
    </source>
</reference>
<feature type="binding site" evidence="15">
    <location>
        <position position="95"/>
    </location>
    <ligand>
        <name>NAD(+)</name>
        <dbReference type="ChEBI" id="CHEBI:57540"/>
    </ligand>
</feature>
<proteinExistence type="inferred from homology"/>
<dbReference type="Gene3D" id="3.40.50.720">
    <property type="entry name" value="NAD(P)-binding Rossmann-like Domain"/>
    <property type="match status" value="1"/>
</dbReference>
<dbReference type="EC" id="1.3.1.9" evidence="3 14"/>
<dbReference type="EMBL" id="BLKW01000004">
    <property type="protein sequence ID" value="GFG76054.1"/>
    <property type="molecule type" value="Genomic_DNA"/>
</dbReference>
<feature type="binding site" evidence="15">
    <location>
        <begin position="64"/>
        <end position="65"/>
    </location>
    <ligand>
        <name>NAD(+)</name>
        <dbReference type="ChEBI" id="CHEBI:57540"/>
    </ligand>
</feature>
<comment type="catalytic activity">
    <reaction evidence="12">
        <text>a 2,3-saturated acyl-CoA + NAD(+) = a (2E)-enoyl-CoA + NADH + H(+)</text>
        <dbReference type="Rhea" id="RHEA:18177"/>
        <dbReference type="ChEBI" id="CHEBI:15378"/>
        <dbReference type="ChEBI" id="CHEBI:57540"/>
        <dbReference type="ChEBI" id="CHEBI:57945"/>
        <dbReference type="ChEBI" id="CHEBI:58856"/>
        <dbReference type="ChEBI" id="CHEBI:65111"/>
    </reaction>
    <physiologicalReaction direction="right-to-left" evidence="12">
        <dbReference type="Rhea" id="RHEA:18179"/>
    </physiologicalReaction>
</comment>
<evidence type="ECO:0000256" key="11">
    <source>
        <dbReference type="ARBA" id="ARBA00046824"/>
    </source>
</evidence>
<dbReference type="InterPro" id="IPR014358">
    <property type="entry name" value="Enoyl-ACP_Rdtase_NADH"/>
</dbReference>
<evidence type="ECO:0000256" key="9">
    <source>
        <dbReference type="ARBA" id="ARBA00023098"/>
    </source>
</evidence>
<evidence type="ECO:0000256" key="12">
    <source>
        <dbReference type="ARBA" id="ARBA00048076"/>
    </source>
</evidence>
<keyword evidence="7 14" id="KW-0560">Oxidoreductase</keyword>
<keyword evidence="9" id="KW-0443">Lipid metabolism</keyword>
<evidence type="ECO:0000256" key="7">
    <source>
        <dbReference type="ARBA" id="ARBA00023002"/>
    </source>
</evidence>
<feature type="binding site" evidence="15">
    <location>
        <begin position="194"/>
        <end position="198"/>
    </location>
    <ligand>
        <name>NAD(+)</name>
        <dbReference type="ChEBI" id="CHEBI:57540"/>
    </ligand>
</feature>
<comment type="caution">
    <text evidence="16">The sequence shown here is derived from an EMBL/GenBank/DDBJ whole genome shotgun (WGS) entry which is preliminary data.</text>
</comment>
<evidence type="ECO:0000256" key="4">
    <source>
        <dbReference type="ARBA" id="ARBA00017755"/>
    </source>
</evidence>
<evidence type="ECO:0000256" key="15">
    <source>
        <dbReference type="PIRSR" id="PIRSR000094-3"/>
    </source>
</evidence>
<keyword evidence="5 14" id="KW-0444">Lipid biosynthesis</keyword>
<dbReference type="Proteomes" id="UP000465361">
    <property type="component" value="Unassembled WGS sequence"/>
</dbReference>
<evidence type="ECO:0000256" key="1">
    <source>
        <dbReference type="ARBA" id="ARBA00004796"/>
    </source>
</evidence>
<accession>A0A7I9Y1Z5</accession>
<dbReference type="InterPro" id="IPR053410">
    <property type="entry name" value="Mycobact_enoyl-ACP_red"/>
</dbReference>
<dbReference type="AlphaFoldDB" id="A0A7I9Y1Z5"/>
<dbReference type="InterPro" id="IPR002347">
    <property type="entry name" value="SDR_fam"/>
</dbReference>
<dbReference type="Pfam" id="PF13561">
    <property type="entry name" value="adh_short_C2"/>
    <property type="match status" value="1"/>
</dbReference>
<keyword evidence="10 14" id="KW-0275">Fatty acid biosynthesis</keyword>
<dbReference type="NCBIfam" id="NF005908">
    <property type="entry name" value="PRK07889.1"/>
    <property type="match status" value="1"/>
</dbReference>
<evidence type="ECO:0000256" key="14">
    <source>
        <dbReference type="PIRNR" id="PIRNR000094"/>
    </source>
</evidence>
<dbReference type="PIRSF" id="PIRSF000094">
    <property type="entry name" value="Enoyl-ACP_rdct"/>
    <property type="match status" value="1"/>
</dbReference>
<evidence type="ECO:0000256" key="5">
    <source>
        <dbReference type="ARBA" id="ARBA00022516"/>
    </source>
</evidence>
<evidence type="ECO:0000256" key="2">
    <source>
        <dbReference type="ARBA" id="ARBA00009233"/>
    </source>
</evidence>
<evidence type="ECO:0000256" key="3">
    <source>
        <dbReference type="ARBA" id="ARBA00012996"/>
    </source>
</evidence>
<dbReference type="PANTHER" id="PTHR43159">
    <property type="entry name" value="ENOYL-[ACYL-CARRIER-PROTEIN] REDUCTASE"/>
    <property type="match status" value="1"/>
</dbReference>
<evidence type="ECO:0000256" key="8">
    <source>
        <dbReference type="ARBA" id="ARBA00023027"/>
    </source>
</evidence>
<comment type="pathway">
    <text evidence="1">Lipid metabolism; mycolic acid biosynthesis.</text>
</comment>
<evidence type="ECO:0000313" key="17">
    <source>
        <dbReference type="Proteomes" id="UP000465361"/>
    </source>
</evidence>
<gene>
    <name evidence="16" type="primary">inhA</name>
    <name evidence="16" type="ORF">MBOT_34190</name>
</gene>
<dbReference type="UniPathway" id="UPA00915"/>
<evidence type="ECO:0000256" key="6">
    <source>
        <dbReference type="ARBA" id="ARBA00022832"/>
    </source>
</evidence>
<name>A0A7I9Y1Z5_9MYCO</name>
<dbReference type="CDD" id="cd05372">
    <property type="entry name" value="ENR_SDR"/>
    <property type="match status" value="1"/>
</dbReference>
<feature type="binding site" evidence="15">
    <location>
        <position position="165"/>
    </location>
    <ligand>
        <name>NAD(+)</name>
        <dbReference type="ChEBI" id="CHEBI:57540"/>
    </ligand>
</feature>
<dbReference type="GO" id="GO:0006633">
    <property type="term" value="P:fatty acid biosynthetic process"/>
    <property type="evidence" value="ECO:0007669"/>
    <property type="project" value="UniProtKB-KW"/>
</dbReference>
<comment type="subunit">
    <text evidence="11">Homodimer. Homotetramer.</text>
</comment>
<dbReference type="PANTHER" id="PTHR43159:SF2">
    <property type="entry name" value="ENOYL-[ACYL-CARRIER-PROTEIN] REDUCTASE [NADH], CHLOROPLASTIC"/>
    <property type="match status" value="1"/>
</dbReference>
<dbReference type="SUPFAM" id="SSF51735">
    <property type="entry name" value="NAD(P)-binding Rossmann-fold domains"/>
    <property type="match status" value="1"/>
</dbReference>
<dbReference type="RefSeq" id="WP_163759123.1">
    <property type="nucleotide sequence ID" value="NZ_BLKW01000004.1"/>
</dbReference>
<feature type="binding site" evidence="15">
    <location>
        <begin position="20"/>
        <end position="21"/>
    </location>
    <ligand>
        <name>NAD(+)</name>
        <dbReference type="ChEBI" id="CHEBI:57540"/>
    </ligand>
</feature>
<organism evidence="16 17">
    <name type="scientific">Mycobacterium botniense</name>
    <dbReference type="NCBI Taxonomy" id="84962"/>
    <lineage>
        <taxon>Bacteria</taxon>
        <taxon>Bacillati</taxon>
        <taxon>Actinomycetota</taxon>
        <taxon>Actinomycetes</taxon>
        <taxon>Mycobacteriales</taxon>
        <taxon>Mycobacteriaceae</taxon>
        <taxon>Mycobacterium</taxon>
    </lineage>
</organism>
<keyword evidence="6" id="KW-0276">Fatty acid metabolism</keyword>
<feature type="binding site" evidence="15">
    <location>
        <position position="14"/>
    </location>
    <ligand>
        <name>NAD(+)</name>
        <dbReference type="ChEBI" id="CHEBI:57540"/>
    </ligand>
</feature>
<protein>
    <recommendedName>
        <fullName evidence="4 14">Enoyl-[acyl-carrier-protein] reductase [NADH]</fullName>
        <ecNumber evidence="3 14">1.3.1.9</ecNumber>
    </recommendedName>
</protein>
<dbReference type="GO" id="GO:0004318">
    <property type="term" value="F:enoyl-[acyl-carrier-protein] reductase (NADH) activity"/>
    <property type="evidence" value="ECO:0007669"/>
    <property type="project" value="UniProtKB-EC"/>
</dbReference>
<evidence type="ECO:0000256" key="13">
    <source>
        <dbReference type="ARBA" id="ARBA00049160"/>
    </source>
</evidence>
<dbReference type="InterPro" id="IPR036291">
    <property type="entry name" value="NAD(P)-bd_dom_sf"/>
</dbReference>
<evidence type="ECO:0000256" key="10">
    <source>
        <dbReference type="ARBA" id="ARBA00023160"/>
    </source>
</evidence>
<dbReference type="NCBIfam" id="NF040631">
    <property type="entry name" value="InhA"/>
    <property type="match status" value="1"/>
</dbReference>
<comment type="catalytic activity">
    <reaction evidence="13">
        <text>a 2,3-saturated acyl-[ACP] + NAD(+) = a (2E)-enoyl-[ACP] + NADH + H(+)</text>
        <dbReference type="Rhea" id="RHEA:10240"/>
        <dbReference type="Rhea" id="RHEA-COMP:9925"/>
        <dbReference type="Rhea" id="RHEA-COMP:9926"/>
        <dbReference type="ChEBI" id="CHEBI:15378"/>
        <dbReference type="ChEBI" id="CHEBI:57540"/>
        <dbReference type="ChEBI" id="CHEBI:57945"/>
        <dbReference type="ChEBI" id="CHEBI:78784"/>
        <dbReference type="ChEBI" id="CHEBI:78785"/>
        <dbReference type="EC" id="1.3.1.9"/>
    </reaction>
    <physiologicalReaction direction="right-to-left" evidence="13">
        <dbReference type="Rhea" id="RHEA:10242"/>
    </physiologicalReaction>
</comment>